<evidence type="ECO:0000313" key="1">
    <source>
        <dbReference type="EMBL" id="MDR6550332.1"/>
    </source>
</evidence>
<organism evidence="1 2">
    <name type="scientific">Paenibacillus qinlingensis</name>
    <dbReference type="NCBI Taxonomy" id="1837343"/>
    <lineage>
        <taxon>Bacteria</taxon>
        <taxon>Bacillati</taxon>
        <taxon>Bacillota</taxon>
        <taxon>Bacilli</taxon>
        <taxon>Bacillales</taxon>
        <taxon>Paenibacillaceae</taxon>
        <taxon>Paenibacillus</taxon>
    </lineage>
</organism>
<comment type="caution">
    <text evidence="1">The sequence shown here is derived from an EMBL/GenBank/DDBJ whole genome shotgun (WGS) entry which is preliminary data.</text>
</comment>
<dbReference type="Proteomes" id="UP001267290">
    <property type="component" value="Unassembled WGS sequence"/>
</dbReference>
<protein>
    <submittedName>
        <fullName evidence="1">Uncharacterized protein</fullName>
    </submittedName>
</protein>
<sequence>MVNWTVVFLSLLLPIYVVFRLETIVRKLTRIQRRQSELERENIKIHNARIIAAQTRGTDSTDT</sequence>
<evidence type="ECO:0000313" key="2">
    <source>
        <dbReference type="Proteomes" id="UP001267290"/>
    </source>
</evidence>
<keyword evidence="2" id="KW-1185">Reference proteome</keyword>
<reference evidence="1 2" key="1">
    <citation type="submission" date="2023-07" db="EMBL/GenBank/DDBJ databases">
        <title>Sorghum-associated microbial communities from plants grown in Nebraska, USA.</title>
        <authorList>
            <person name="Schachtman D."/>
        </authorList>
    </citation>
    <scope>NUCLEOTIDE SEQUENCE [LARGE SCALE GENOMIC DNA]</scope>
    <source>
        <strain evidence="1 2">CC258</strain>
    </source>
</reference>
<proteinExistence type="predicted"/>
<gene>
    <name evidence="1" type="ORF">J2736_001515</name>
</gene>
<accession>A0ABU1NS71</accession>
<name>A0ABU1NS71_9BACL</name>
<dbReference type="EMBL" id="JAVDSB010000001">
    <property type="protein sequence ID" value="MDR6550332.1"/>
    <property type="molecule type" value="Genomic_DNA"/>
</dbReference>